<dbReference type="EMBL" id="CP014989">
    <property type="protein sequence ID" value="ANS78038.1"/>
    <property type="molecule type" value="Genomic_DNA"/>
</dbReference>
<dbReference type="OrthoDB" id="9787548at2"/>
<dbReference type="GO" id="GO:0005384">
    <property type="term" value="F:manganese ion transmembrane transporter activity"/>
    <property type="evidence" value="ECO:0007669"/>
    <property type="project" value="TreeGrafter"/>
</dbReference>
<accession>A0A1B1N9E9</accession>
<gene>
    <name evidence="6" type="ORF">SGUI_0642</name>
</gene>
<dbReference type="EC" id="1.1.1.264" evidence="6"/>
<evidence type="ECO:0000256" key="3">
    <source>
        <dbReference type="ARBA" id="ARBA00022989"/>
    </source>
</evidence>
<keyword evidence="4 5" id="KW-0472">Membrane</keyword>
<feature type="transmembrane region" description="Helical" evidence="5">
    <location>
        <begin position="117"/>
        <end position="143"/>
    </location>
</feature>
<reference evidence="6 7" key="1">
    <citation type="submission" date="2016-03" db="EMBL/GenBank/DDBJ databases">
        <title>Shallow-sea hydrothermal system.</title>
        <authorList>
            <person name="Tang K."/>
        </authorList>
    </citation>
    <scope>NUCLEOTIDE SEQUENCE [LARGE SCALE GENOMIC DNA]</scope>
    <source>
        <strain evidence="6 7">JLT9</strain>
    </source>
</reference>
<dbReference type="PATRIC" id="fig|1758689.4.peg.662"/>
<feature type="transmembrane region" description="Helical" evidence="5">
    <location>
        <begin position="68"/>
        <end position="86"/>
    </location>
</feature>
<feature type="transmembrane region" description="Helical" evidence="5">
    <location>
        <begin position="155"/>
        <end position="177"/>
    </location>
</feature>
<feature type="transmembrane region" description="Helical" evidence="5">
    <location>
        <begin position="189"/>
        <end position="212"/>
    </location>
</feature>
<keyword evidence="6" id="KW-0560">Oxidoreductase</keyword>
<dbReference type="KEGG" id="serj:SGUI_0642"/>
<organism evidence="6 7">
    <name type="scientific">Serinicoccus hydrothermalis</name>
    <dbReference type="NCBI Taxonomy" id="1758689"/>
    <lineage>
        <taxon>Bacteria</taxon>
        <taxon>Bacillati</taxon>
        <taxon>Actinomycetota</taxon>
        <taxon>Actinomycetes</taxon>
        <taxon>Micrococcales</taxon>
        <taxon>Ornithinimicrobiaceae</taxon>
        <taxon>Serinicoccus</taxon>
    </lineage>
</organism>
<feature type="transmembrane region" description="Helical" evidence="5">
    <location>
        <begin position="285"/>
        <end position="304"/>
    </location>
</feature>
<dbReference type="InterPro" id="IPR001046">
    <property type="entry name" value="NRAMP_fam"/>
</dbReference>
<feature type="transmembrane region" description="Helical" evidence="5">
    <location>
        <begin position="446"/>
        <end position="467"/>
    </location>
</feature>
<dbReference type="STRING" id="1758689.SGUI_0642"/>
<dbReference type="PANTHER" id="PTHR11706">
    <property type="entry name" value="SOLUTE CARRIER PROTEIN FAMILY 11 MEMBER"/>
    <property type="match status" value="1"/>
</dbReference>
<feature type="transmembrane region" description="Helical" evidence="5">
    <location>
        <begin position="410"/>
        <end position="434"/>
    </location>
</feature>
<proteinExistence type="predicted"/>
<evidence type="ECO:0000313" key="6">
    <source>
        <dbReference type="EMBL" id="ANS78038.1"/>
    </source>
</evidence>
<feature type="transmembrane region" description="Helical" evidence="5">
    <location>
        <begin position="232"/>
        <end position="255"/>
    </location>
</feature>
<evidence type="ECO:0000256" key="2">
    <source>
        <dbReference type="ARBA" id="ARBA00022692"/>
    </source>
</evidence>
<keyword evidence="2 5" id="KW-0812">Transmembrane</keyword>
<dbReference type="PANTHER" id="PTHR11706:SF3">
    <property type="entry name" value="METAL ION TRANSPORT PROTEIN"/>
    <property type="match status" value="1"/>
</dbReference>
<dbReference type="NCBIfam" id="NF037982">
    <property type="entry name" value="Nramp_1"/>
    <property type="match status" value="1"/>
</dbReference>
<keyword evidence="3 5" id="KW-1133">Transmembrane helix</keyword>
<dbReference type="Proteomes" id="UP000092482">
    <property type="component" value="Chromosome"/>
</dbReference>
<dbReference type="Pfam" id="PF01566">
    <property type="entry name" value="Nramp"/>
    <property type="match status" value="1"/>
</dbReference>
<sequence>MTVEPVRHETRTTFDATRDPYVLDERDIREPPTGFRAGLRFLGPGMITSAAVVGSGELLTATTLGAEVGFMLFWLVFVSTFVKVWVQVELARWSISTGRPAISGYADVPPKIAGRGWVAWLVLLMFLQFLIGQAGVIGGAALAFSMLLPIGGDPFAALSIGVWVLILVVVAILIHIANRYTIVENISTVLVMFITAFAIFMVFMVQFTEFAWSAGDIGDGLRFQVAAGGMGVALAMFGMTGVGAGEITAYTYWVVEKGYAAWAGPNDGSDAWVQRARGWIRVMKIDAWVAWAIYTISTAAFYMLGAAVLNPQGLDPAGNDVMEVISGIFSTAVGEWGSVLFLFGAGVALFKTIIANVPSLGRQVANTLSVFGAFEWTDRVVRDRWMRAIMIILPITWGTLAVAVQSPLALVIVAGILNAVFLMGVAVATLFLSFTQTDTRVKDGSAFMVLLVISAIAIFGVGVISLVDQF</sequence>
<dbReference type="AlphaFoldDB" id="A0A1B1N9E9"/>
<dbReference type="GO" id="GO:0034755">
    <property type="term" value="P:iron ion transmembrane transport"/>
    <property type="evidence" value="ECO:0007669"/>
    <property type="project" value="TreeGrafter"/>
</dbReference>
<dbReference type="GO" id="GO:0050572">
    <property type="term" value="F:L-idonate 5-dehydrogenase [NAD(P)+] activity"/>
    <property type="evidence" value="ECO:0007669"/>
    <property type="project" value="UniProtKB-EC"/>
</dbReference>
<dbReference type="GO" id="GO:0015086">
    <property type="term" value="F:cadmium ion transmembrane transporter activity"/>
    <property type="evidence" value="ECO:0007669"/>
    <property type="project" value="TreeGrafter"/>
</dbReference>
<keyword evidence="7" id="KW-1185">Reference proteome</keyword>
<evidence type="ECO:0000313" key="7">
    <source>
        <dbReference type="Proteomes" id="UP000092482"/>
    </source>
</evidence>
<evidence type="ECO:0000256" key="5">
    <source>
        <dbReference type="SAM" id="Phobius"/>
    </source>
</evidence>
<evidence type="ECO:0000256" key="1">
    <source>
        <dbReference type="ARBA" id="ARBA00004141"/>
    </source>
</evidence>
<feature type="transmembrane region" description="Helical" evidence="5">
    <location>
        <begin position="385"/>
        <end position="404"/>
    </location>
</feature>
<feature type="transmembrane region" description="Helical" evidence="5">
    <location>
        <begin position="324"/>
        <end position="350"/>
    </location>
</feature>
<protein>
    <submittedName>
        <fullName evidence="6">L-idonate 5-dehydrogenase</fullName>
        <ecNumber evidence="6">1.1.1.264</ecNumber>
    </submittedName>
</protein>
<dbReference type="RefSeq" id="WP_066636222.1">
    <property type="nucleotide sequence ID" value="NZ_CP014989.1"/>
</dbReference>
<dbReference type="GO" id="GO:0005886">
    <property type="term" value="C:plasma membrane"/>
    <property type="evidence" value="ECO:0007669"/>
    <property type="project" value="TreeGrafter"/>
</dbReference>
<evidence type="ECO:0000256" key="4">
    <source>
        <dbReference type="ARBA" id="ARBA00023136"/>
    </source>
</evidence>
<comment type="subcellular location">
    <subcellularLocation>
        <location evidence="1">Membrane</location>
        <topology evidence="1">Multi-pass membrane protein</topology>
    </subcellularLocation>
</comment>
<name>A0A1B1N9E9_9MICO</name>